<organism evidence="3 4">
    <name type="scientific">Brevibacillus fulvus</name>
    <dbReference type="NCBI Taxonomy" id="1125967"/>
    <lineage>
        <taxon>Bacteria</taxon>
        <taxon>Bacillati</taxon>
        <taxon>Bacillota</taxon>
        <taxon>Bacilli</taxon>
        <taxon>Bacillales</taxon>
        <taxon>Paenibacillaceae</taxon>
        <taxon>Brevibacillus</taxon>
    </lineage>
</organism>
<name>A0A939BU11_9BACL</name>
<keyword evidence="2" id="KW-0812">Transmembrane</keyword>
<sequence length="410" mass="45544">MADKRNSQISVKLNGQQMELKNTPPVAVPAPVVTTPIVRKEETETPSPGEIGKSEKDAWERLLEVRTDGNRMTVSPVNAKTETDPNDFHEEIDDVADKWHYRKWYLSKNPLLQTTLTLFSAIAIGLIFGFFVLTAFLQEQFSSTYRNVLDGTFQSLTTFTTGLELPGENASVPDEPQQTETEPMSPPAQTQLRIKVAEQTLMMAQFGVFATAEAAQTAITQLEQQGLPHMLVEQEGKQYLYVAVAPKRDDLLGLASYLKNKGMEVYIKELTIPEVERPNVTVTASASQESAGGLQNMFATGLSLVGDLSYWSGKIGNDPNAQKITAEEMNHLKEQHRQFLEQSRSGQFPQEWEPYVNGMITGLNQAMAAQEKMSAALADNKPSQAESYAWQVQGGVLAYLQNYLSWSKLS</sequence>
<keyword evidence="4" id="KW-1185">Reference proteome</keyword>
<feature type="compositionally biased region" description="Polar residues" evidence="1">
    <location>
        <begin position="7"/>
        <end position="20"/>
    </location>
</feature>
<comment type="caution">
    <text evidence="3">The sequence shown here is derived from an EMBL/GenBank/DDBJ whole genome shotgun (WGS) entry which is preliminary data.</text>
</comment>
<feature type="compositionally biased region" description="Low complexity" evidence="1">
    <location>
        <begin position="23"/>
        <end position="37"/>
    </location>
</feature>
<feature type="region of interest" description="Disordered" evidence="1">
    <location>
        <begin position="164"/>
        <end position="188"/>
    </location>
</feature>
<accession>A0A939BU11</accession>
<feature type="transmembrane region" description="Helical" evidence="2">
    <location>
        <begin position="111"/>
        <end position="137"/>
    </location>
</feature>
<protein>
    <recommendedName>
        <fullName evidence="5">SPOR domain-containing protein</fullName>
    </recommendedName>
</protein>
<feature type="region of interest" description="Disordered" evidence="1">
    <location>
        <begin position="1"/>
        <end position="53"/>
    </location>
</feature>
<evidence type="ECO:0000256" key="1">
    <source>
        <dbReference type="SAM" id="MobiDB-lite"/>
    </source>
</evidence>
<dbReference type="RefSeq" id="WP_204517733.1">
    <property type="nucleotide sequence ID" value="NZ_BAABIN010000007.1"/>
</dbReference>
<keyword evidence="2" id="KW-0472">Membrane</keyword>
<proteinExistence type="predicted"/>
<keyword evidence="2" id="KW-1133">Transmembrane helix</keyword>
<dbReference type="EMBL" id="JAFBEB010000004">
    <property type="protein sequence ID" value="MBM7590029.1"/>
    <property type="molecule type" value="Genomic_DNA"/>
</dbReference>
<evidence type="ECO:0000313" key="3">
    <source>
        <dbReference type="EMBL" id="MBM7590029.1"/>
    </source>
</evidence>
<dbReference type="Proteomes" id="UP000717624">
    <property type="component" value="Unassembled WGS sequence"/>
</dbReference>
<gene>
    <name evidence="3" type="ORF">JOD01_001630</name>
</gene>
<evidence type="ECO:0000256" key="2">
    <source>
        <dbReference type="SAM" id="Phobius"/>
    </source>
</evidence>
<evidence type="ECO:0000313" key="4">
    <source>
        <dbReference type="Proteomes" id="UP000717624"/>
    </source>
</evidence>
<dbReference type="AlphaFoldDB" id="A0A939BU11"/>
<reference evidence="3" key="1">
    <citation type="submission" date="2021-01" db="EMBL/GenBank/DDBJ databases">
        <title>Genomic Encyclopedia of Type Strains, Phase IV (KMG-IV): sequencing the most valuable type-strain genomes for metagenomic binning, comparative biology and taxonomic classification.</title>
        <authorList>
            <person name="Goeker M."/>
        </authorList>
    </citation>
    <scope>NUCLEOTIDE SEQUENCE</scope>
    <source>
        <strain evidence="3">DSM 25523</strain>
    </source>
</reference>
<feature type="compositionally biased region" description="Polar residues" evidence="1">
    <location>
        <begin position="176"/>
        <end position="188"/>
    </location>
</feature>
<evidence type="ECO:0008006" key="5">
    <source>
        <dbReference type="Google" id="ProtNLM"/>
    </source>
</evidence>